<evidence type="ECO:0000313" key="3">
    <source>
        <dbReference type="Proteomes" id="UP000287166"/>
    </source>
</evidence>
<feature type="compositionally biased region" description="Acidic residues" evidence="1">
    <location>
        <begin position="144"/>
        <end position="179"/>
    </location>
</feature>
<gene>
    <name evidence="2" type="ORF">SCP_1302930</name>
</gene>
<sequence length="179" mass="20489">MVLIRKMKRTLGFMMWKADWWEHHAGDMPSRYDIQRGRRAYALRQAAIRCRLAHKSVQCWHAFFLKVSIEHSWILKYLPLNSPGTIARGLDQEDSSPTNAAHLHVTPNTSFAIEISVLAIVPGTQEEMGRDHEHLMDDDHDIIMDDADTQSDSSESDFADDDAQELAGQEEEFDSFDSD</sequence>
<reference evidence="2 3" key="1">
    <citation type="journal article" date="2018" name="Sci. Rep.">
        <title>Genome sequence of the cauliflower mushroom Sparassis crispa (Hanabiratake) and its association with beneficial usage.</title>
        <authorList>
            <person name="Kiyama R."/>
            <person name="Furutani Y."/>
            <person name="Kawaguchi K."/>
            <person name="Nakanishi T."/>
        </authorList>
    </citation>
    <scope>NUCLEOTIDE SEQUENCE [LARGE SCALE GENOMIC DNA]</scope>
</reference>
<dbReference type="InParanoid" id="A0A401H211"/>
<proteinExistence type="predicted"/>
<feature type="region of interest" description="Disordered" evidence="1">
    <location>
        <begin position="142"/>
        <end position="179"/>
    </location>
</feature>
<evidence type="ECO:0000256" key="1">
    <source>
        <dbReference type="SAM" id="MobiDB-lite"/>
    </source>
</evidence>
<dbReference type="Proteomes" id="UP000287166">
    <property type="component" value="Unassembled WGS sequence"/>
</dbReference>
<dbReference type="RefSeq" id="XP_027619390.1">
    <property type="nucleotide sequence ID" value="XM_027763589.1"/>
</dbReference>
<name>A0A401H211_9APHY</name>
<dbReference type="EMBL" id="BFAD01000013">
    <property type="protein sequence ID" value="GBE88477.1"/>
    <property type="molecule type" value="Genomic_DNA"/>
</dbReference>
<dbReference type="GeneID" id="38785394"/>
<evidence type="ECO:0000313" key="2">
    <source>
        <dbReference type="EMBL" id="GBE88477.1"/>
    </source>
</evidence>
<organism evidence="2 3">
    <name type="scientific">Sparassis crispa</name>
    <dbReference type="NCBI Taxonomy" id="139825"/>
    <lineage>
        <taxon>Eukaryota</taxon>
        <taxon>Fungi</taxon>
        <taxon>Dikarya</taxon>
        <taxon>Basidiomycota</taxon>
        <taxon>Agaricomycotina</taxon>
        <taxon>Agaricomycetes</taxon>
        <taxon>Polyporales</taxon>
        <taxon>Sparassidaceae</taxon>
        <taxon>Sparassis</taxon>
    </lineage>
</organism>
<accession>A0A401H211</accession>
<keyword evidence="3" id="KW-1185">Reference proteome</keyword>
<comment type="caution">
    <text evidence="2">The sequence shown here is derived from an EMBL/GenBank/DDBJ whole genome shotgun (WGS) entry which is preliminary data.</text>
</comment>
<protein>
    <submittedName>
        <fullName evidence="2">Uncharacterized protein</fullName>
    </submittedName>
</protein>
<dbReference type="AlphaFoldDB" id="A0A401H211"/>